<protein>
    <recommendedName>
        <fullName evidence="3">Maturase K</fullName>
    </recommendedName>
</protein>
<organism evidence="1 2">
    <name type="scientific">Riccia sorocarpa</name>
    <dbReference type="NCBI Taxonomy" id="122646"/>
    <lineage>
        <taxon>Eukaryota</taxon>
        <taxon>Viridiplantae</taxon>
        <taxon>Streptophyta</taxon>
        <taxon>Embryophyta</taxon>
        <taxon>Marchantiophyta</taxon>
        <taxon>Marchantiopsida</taxon>
        <taxon>Marchantiidae</taxon>
        <taxon>Marchantiales</taxon>
        <taxon>Ricciaceae</taxon>
        <taxon>Riccia</taxon>
    </lineage>
</organism>
<dbReference type="Proteomes" id="UP001633002">
    <property type="component" value="Unassembled WGS sequence"/>
</dbReference>
<comment type="caution">
    <text evidence="1">The sequence shown here is derived from an EMBL/GenBank/DDBJ whole genome shotgun (WGS) entry which is preliminary data.</text>
</comment>
<sequence>MGLKLAYLSMGALLDIHVYAGTKPQEQNILMFWLEVCRKVDGCSQLLSLREDLAVLPHVLVWACSGSRKESLFKVWFLAVAWRCLWVERCTLAYQGKRNSVSLTKVSIIMLEEINAMRHKLPPRLSKDFATHLVSFLAVIPPRFQKLLADE</sequence>
<reference evidence="1 2" key="1">
    <citation type="submission" date="2024-09" db="EMBL/GenBank/DDBJ databases">
        <title>Chromosome-scale assembly of Riccia sorocarpa.</title>
        <authorList>
            <person name="Paukszto L."/>
        </authorList>
    </citation>
    <scope>NUCLEOTIDE SEQUENCE [LARGE SCALE GENOMIC DNA]</scope>
    <source>
        <strain evidence="1">LP-2024</strain>
        <tissue evidence="1">Aerial parts of the thallus</tissue>
    </source>
</reference>
<evidence type="ECO:0008006" key="3">
    <source>
        <dbReference type="Google" id="ProtNLM"/>
    </source>
</evidence>
<gene>
    <name evidence="1" type="ORF">R1sor_014033</name>
</gene>
<keyword evidence="2" id="KW-1185">Reference proteome</keyword>
<dbReference type="AlphaFoldDB" id="A0ABD3HEE8"/>
<proteinExistence type="predicted"/>
<dbReference type="EMBL" id="JBJQOH010000004">
    <property type="protein sequence ID" value="KAL3687724.1"/>
    <property type="molecule type" value="Genomic_DNA"/>
</dbReference>
<name>A0ABD3HEE8_9MARC</name>
<accession>A0ABD3HEE8</accession>
<evidence type="ECO:0000313" key="1">
    <source>
        <dbReference type="EMBL" id="KAL3687724.1"/>
    </source>
</evidence>
<evidence type="ECO:0000313" key="2">
    <source>
        <dbReference type="Proteomes" id="UP001633002"/>
    </source>
</evidence>